<reference evidence="3 5" key="1">
    <citation type="submission" date="2016-10" db="EMBL/GenBank/DDBJ databases">
        <title>Complete Genome Sequence of Acetogen Clostridium formicoaceticum ATCC 27076.</title>
        <authorList>
            <person name="Bao T."/>
            <person name="Cheng C."/>
            <person name="Zhao J."/>
            <person name="Yang S.-T."/>
            <person name="Wang J."/>
            <person name="Wang M."/>
        </authorList>
    </citation>
    <scope>NUCLEOTIDE SEQUENCE [LARGE SCALE GENOMIC DNA]</scope>
    <source>
        <strain evidence="3 5">ATCC 27076</strain>
    </source>
</reference>
<dbReference type="Proteomes" id="UP000192478">
    <property type="component" value="Chromosome"/>
</dbReference>
<evidence type="ECO:0000313" key="3">
    <source>
        <dbReference type="EMBL" id="AOY77997.1"/>
    </source>
</evidence>
<keyword evidence="1" id="KW-0326">Glycosidase</keyword>
<keyword evidence="5" id="KW-1185">Reference proteome</keyword>
<dbReference type="Pfam" id="PF22633">
    <property type="entry name" value="F5_F8_type_C_2"/>
    <property type="match status" value="1"/>
</dbReference>
<protein>
    <submittedName>
        <fullName evidence="4">Cadherin-like beta sandwich domain protein</fullName>
    </submittedName>
</protein>
<dbReference type="InterPro" id="IPR025883">
    <property type="entry name" value="Cadherin-like_domain"/>
</dbReference>
<feature type="domain" description="F5/8 type C" evidence="2">
    <location>
        <begin position="1"/>
        <end position="139"/>
    </location>
</feature>
<reference evidence="4 6" key="2">
    <citation type="submission" date="2017-03" db="EMBL/GenBank/DDBJ databases">
        <title>Complete sequence of Clostridium formicaceticum DSM 92.</title>
        <authorList>
            <person name="Poehlein A."/>
            <person name="Karl M."/>
            <person name="Bengelsdorf F.R."/>
            <person name="Duerre P."/>
            <person name="Daniel R."/>
        </authorList>
    </citation>
    <scope>NUCLEOTIDE SEQUENCE [LARGE SCALE GENOMIC DNA]</scope>
    <source>
        <strain evidence="4 6">DSM 92</strain>
    </source>
</reference>
<dbReference type="AlphaFoldDB" id="A0AAC9RN43"/>
<evidence type="ECO:0000313" key="4">
    <source>
        <dbReference type="EMBL" id="ARE88627.1"/>
    </source>
</evidence>
<keyword evidence="1" id="KW-0378">Hydrolase</keyword>
<sequence>MSNLALNKPARASGYVAPFAASRAVDGTLAPTRRWLCHAMPCSLEVDLGAPYWIDKWIVKHMGAVGWWSSDYNMKDYKLQGSMDKSKWVDLDTVVNNFAGITNRTFTAAQVRYVRVYMTAGMRMNQGVASILELEIYESSYKPYLLGLAISSGILNPVFSQKTFSYTVQVEENITSVRVTPTAEAANANIKVDGEDVASGTPSEPIILGVGDKNIPIIVTTGPVNQSYTIKVIKQKPEYLSGLVLNGPRGITVGMEPVFKESTFNYIASTSVPSVTVTPTAKETSSIIKVNNVVTPSGQPSQSISLNPGINTITIQVTPKGGGSLTTYIISVTKS</sequence>
<gene>
    <name evidence="3" type="ORF">BJL90_20290</name>
    <name evidence="4" type="ORF">CLFO_30330</name>
</gene>
<evidence type="ECO:0000313" key="6">
    <source>
        <dbReference type="Proteomes" id="UP000192478"/>
    </source>
</evidence>
<dbReference type="KEGG" id="cfm:BJL90_20290"/>
<proteinExistence type="predicted"/>
<evidence type="ECO:0000259" key="2">
    <source>
        <dbReference type="PROSITE" id="PS50022"/>
    </source>
</evidence>
<evidence type="ECO:0000256" key="1">
    <source>
        <dbReference type="ARBA" id="ARBA00023295"/>
    </source>
</evidence>
<dbReference type="InterPro" id="IPR008979">
    <property type="entry name" value="Galactose-bd-like_sf"/>
</dbReference>
<dbReference type="PROSITE" id="PS50022">
    <property type="entry name" value="FA58C_3"/>
    <property type="match status" value="1"/>
</dbReference>
<dbReference type="Proteomes" id="UP000177894">
    <property type="component" value="Chromosome"/>
</dbReference>
<name>A0AAC9RN43_9CLOT</name>
<dbReference type="RefSeq" id="WP_070972520.1">
    <property type="nucleotide sequence ID" value="NZ_CP017603.1"/>
</dbReference>
<dbReference type="EMBL" id="CP020559">
    <property type="protein sequence ID" value="ARE88627.1"/>
    <property type="molecule type" value="Genomic_DNA"/>
</dbReference>
<dbReference type="Pfam" id="PF12733">
    <property type="entry name" value="Cadherin-like"/>
    <property type="match status" value="2"/>
</dbReference>
<organism evidence="4 6">
    <name type="scientific">Clostridium formicaceticum</name>
    <dbReference type="NCBI Taxonomy" id="1497"/>
    <lineage>
        <taxon>Bacteria</taxon>
        <taxon>Bacillati</taxon>
        <taxon>Bacillota</taxon>
        <taxon>Clostridia</taxon>
        <taxon>Eubacteriales</taxon>
        <taxon>Clostridiaceae</taxon>
        <taxon>Clostridium</taxon>
    </lineage>
</organism>
<dbReference type="Gene3D" id="2.60.120.260">
    <property type="entry name" value="Galactose-binding domain-like"/>
    <property type="match status" value="1"/>
</dbReference>
<dbReference type="SUPFAM" id="SSF49785">
    <property type="entry name" value="Galactose-binding domain-like"/>
    <property type="match status" value="1"/>
</dbReference>
<evidence type="ECO:0000313" key="5">
    <source>
        <dbReference type="Proteomes" id="UP000177894"/>
    </source>
</evidence>
<dbReference type="EMBL" id="CP017603">
    <property type="protein sequence ID" value="AOY77997.1"/>
    <property type="molecule type" value="Genomic_DNA"/>
</dbReference>
<accession>A0AAC9RN43</accession>
<dbReference type="InterPro" id="IPR000421">
    <property type="entry name" value="FA58C"/>
</dbReference>
<dbReference type="GO" id="GO:0016798">
    <property type="term" value="F:hydrolase activity, acting on glycosyl bonds"/>
    <property type="evidence" value="ECO:0007669"/>
    <property type="project" value="UniProtKB-KW"/>
</dbReference>